<organism evidence="1 2">
    <name type="scientific">Candidatus Portnoybacteria bacterium CG06_land_8_20_14_3_00_39_12</name>
    <dbReference type="NCBI Taxonomy" id="1974809"/>
    <lineage>
        <taxon>Bacteria</taxon>
        <taxon>Candidatus Portnoyibacteriota</taxon>
    </lineage>
</organism>
<sequence length="205" mass="23068">MKVKKVLSTVVFLSMVFLLMNGLAFKALPQNIDLISYSINDAFRILWENRQQAKDNSVTADVVISNLTGTWFQVELEFNQSQHNVVVGEDKIPYVFLMGPYQKKTFKNIEFFDMQVLQFDARRDVERAPAAFAMLSIDMICRGIFSTDFSPEQFRDLLFNTSIEGFEVAGDALKNDTAASLIACIAAIAAGETEEAVQSFAKFVF</sequence>
<dbReference type="AlphaFoldDB" id="A0A2M7AWW7"/>
<name>A0A2M7AWW7_9BACT</name>
<gene>
    <name evidence="1" type="ORF">COS76_02910</name>
</gene>
<protein>
    <submittedName>
        <fullName evidence="1">Uncharacterized protein</fullName>
    </submittedName>
</protein>
<proteinExistence type="predicted"/>
<accession>A0A2M7AWW7</accession>
<evidence type="ECO:0000313" key="2">
    <source>
        <dbReference type="Proteomes" id="UP000228775"/>
    </source>
</evidence>
<dbReference type="EMBL" id="PEVY01000061">
    <property type="protein sequence ID" value="PIU75043.1"/>
    <property type="molecule type" value="Genomic_DNA"/>
</dbReference>
<dbReference type="Proteomes" id="UP000228775">
    <property type="component" value="Unassembled WGS sequence"/>
</dbReference>
<feature type="non-terminal residue" evidence="1">
    <location>
        <position position="205"/>
    </location>
</feature>
<reference evidence="2" key="1">
    <citation type="submission" date="2017-09" db="EMBL/GenBank/DDBJ databases">
        <title>Depth-based differentiation of microbial function through sediment-hosted aquifers and enrichment of novel symbionts in the deep terrestrial subsurface.</title>
        <authorList>
            <person name="Probst A.J."/>
            <person name="Ladd B."/>
            <person name="Jarett J.K."/>
            <person name="Geller-Mcgrath D.E."/>
            <person name="Sieber C.M.K."/>
            <person name="Emerson J.B."/>
            <person name="Anantharaman K."/>
            <person name="Thomas B.C."/>
            <person name="Malmstrom R."/>
            <person name="Stieglmeier M."/>
            <person name="Klingl A."/>
            <person name="Woyke T."/>
            <person name="Ryan C.M."/>
            <person name="Banfield J.F."/>
        </authorList>
    </citation>
    <scope>NUCLEOTIDE SEQUENCE [LARGE SCALE GENOMIC DNA]</scope>
</reference>
<comment type="caution">
    <text evidence="1">The sequence shown here is derived from an EMBL/GenBank/DDBJ whole genome shotgun (WGS) entry which is preliminary data.</text>
</comment>
<evidence type="ECO:0000313" key="1">
    <source>
        <dbReference type="EMBL" id="PIU75043.1"/>
    </source>
</evidence>